<comment type="similarity">
    <text evidence="2">Belongs to the dynactin subunits 5/6 family. Dynactin subunit 6 subfamily.</text>
</comment>
<comment type="caution">
    <text evidence="7">The sequence shown here is derived from an EMBL/GenBank/DDBJ whole genome shotgun (WGS) entry which is preliminary data.</text>
</comment>
<keyword evidence="5" id="KW-0206">Cytoskeleton</keyword>
<dbReference type="EMBL" id="SPNW01000003">
    <property type="protein sequence ID" value="TIA93202.1"/>
    <property type="molecule type" value="Genomic_DNA"/>
</dbReference>
<dbReference type="PANTHER" id="PTHR13072">
    <property type="entry name" value="DYNACTIN 6"/>
    <property type="match status" value="1"/>
</dbReference>
<dbReference type="GO" id="GO:0007052">
    <property type="term" value="P:mitotic spindle organization"/>
    <property type="evidence" value="ECO:0007669"/>
    <property type="project" value="TreeGrafter"/>
</dbReference>
<evidence type="ECO:0000256" key="5">
    <source>
        <dbReference type="ARBA" id="ARBA00023212"/>
    </source>
</evidence>
<evidence type="ECO:0000256" key="2">
    <source>
        <dbReference type="ARBA" id="ARBA00007719"/>
    </source>
</evidence>
<evidence type="ECO:0000313" key="7">
    <source>
        <dbReference type="EMBL" id="TIA93202.1"/>
    </source>
</evidence>
<dbReference type="GO" id="GO:0070840">
    <property type="term" value="F:dynein complex binding"/>
    <property type="evidence" value="ECO:0007669"/>
    <property type="project" value="TreeGrafter"/>
</dbReference>
<dbReference type="PANTHER" id="PTHR13072:SF0">
    <property type="entry name" value="DYNACTIN SUBUNIT 6"/>
    <property type="match status" value="1"/>
</dbReference>
<keyword evidence="8" id="KW-1185">Reference proteome</keyword>
<dbReference type="SUPFAM" id="SSF51161">
    <property type="entry name" value="Trimeric LpxA-like enzymes"/>
    <property type="match status" value="1"/>
</dbReference>
<evidence type="ECO:0000256" key="4">
    <source>
        <dbReference type="ARBA" id="ARBA00022490"/>
    </source>
</evidence>
<dbReference type="Proteomes" id="UP000310189">
    <property type="component" value="Unassembled WGS sequence"/>
</dbReference>
<dbReference type="OrthoDB" id="2355at2759"/>
<dbReference type="CDD" id="cd04646">
    <property type="entry name" value="LbH_Dynactin_6"/>
    <property type="match status" value="1"/>
</dbReference>
<dbReference type="InterPro" id="IPR011004">
    <property type="entry name" value="Trimer_LpxA-like_sf"/>
</dbReference>
<dbReference type="Gene3D" id="2.160.10.10">
    <property type="entry name" value="Hexapeptide repeat proteins"/>
    <property type="match status" value="1"/>
</dbReference>
<name>A0A4T0FWD1_9BASI</name>
<comment type="function">
    <text evidence="6">Part of the dynactin complex that activates the molecular motor dynein for ultra-processive transport along microtubules.</text>
</comment>
<organism evidence="7 8">
    <name type="scientific">Wallemia hederae</name>
    <dbReference type="NCBI Taxonomy" id="1540922"/>
    <lineage>
        <taxon>Eukaryota</taxon>
        <taxon>Fungi</taxon>
        <taxon>Dikarya</taxon>
        <taxon>Basidiomycota</taxon>
        <taxon>Wallemiomycotina</taxon>
        <taxon>Wallemiomycetes</taxon>
        <taxon>Wallemiales</taxon>
        <taxon>Wallemiaceae</taxon>
        <taxon>Wallemia</taxon>
    </lineage>
</organism>
<evidence type="ECO:0000256" key="6">
    <source>
        <dbReference type="ARBA" id="ARBA00034687"/>
    </source>
</evidence>
<keyword evidence="4" id="KW-0963">Cytoplasm</keyword>
<evidence type="ECO:0000256" key="1">
    <source>
        <dbReference type="ARBA" id="ARBA00004245"/>
    </source>
</evidence>
<proteinExistence type="inferred from homology"/>
<reference evidence="7 8" key="1">
    <citation type="submission" date="2019-03" db="EMBL/GenBank/DDBJ databases">
        <title>Sequencing 23 genomes of Wallemia ichthyophaga.</title>
        <authorList>
            <person name="Gostincar C."/>
        </authorList>
    </citation>
    <scope>NUCLEOTIDE SEQUENCE [LARGE SCALE GENOMIC DNA]</scope>
    <source>
        <strain evidence="7 8">EXF-5753</strain>
    </source>
</reference>
<dbReference type="AlphaFoldDB" id="A0A4T0FWD1"/>
<gene>
    <name evidence="7" type="ORF">E3P99_00332</name>
</gene>
<evidence type="ECO:0000256" key="3">
    <source>
        <dbReference type="ARBA" id="ARBA00016573"/>
    </source>
</evidence>
<dbReference type="InterPro" id="IPR027777">
    <property type="entry name" value="DCTN6"/>
</dbReference>
<protein>
    <recommendedName>
        <fullName evidence="3">Dynactin subunit 6</fullName>
    </recommendedName>
</protein>
<sequence>MPGACSLFCAVPALRIPRSLPSKDADLRGNITISKGTVVHPKCTILAVPGPIVIGENCIIEEAAIIVNRRKEAMFIGNENVFQVGSRVEAASVGSRNTFCVKSRVVSTIEIPDDCYIGPACILTPTYTHPQREDLKERLQDLTVVYGQNPDRRIGDGVGKVHQRALLAKHLDYLRNVGKFALPKYVKMRHV</sequence>
<evidence type="ECO:0000313" key="8">
    <source>
        <dbReference type="Proteomes" id="UP000310189"/>
    </source>
</evidence>
<comment type="subcellular location">
    <subcellularLocation>
        <location evidence="1">Cytoplasm</location>
        <location evidence="1">Cytoskeleton</location>
    </subcellularLocation>
</comment>
<accession>A0A4T0FWD1</accession>
<dbReference type="GO" id="GO:0005869">
    <property type="term" value="C:dynactin complex"/>
    <property type="evidence" value="ECO:0007669"/>
    <property type="project" value="InterPro"/>
</dbReference>